<dbReference type="PANTHER" id="PTHR10668">
    <property type="entry name" value="PHYTOENE DEHYDROGENASE"/>
    <property type="match status" value="1"/>
</dbReference>
<dbReference type="SUPFAM" id="SSF51905">
    <property type="entry name" value="FAD/NAD(P)-binding domain"/>
    <property type="match status" value="1"/>
</dbReference>
<dbReference type="PRINTS" id="PR00411">
    <property type="entry name" value="PNDRDTASEI"/>
</dbReference>
<sequence length="583" mass="63466">MIWSTTRKSGRNIFHHKITLKKCVQSWYNRYLSTVVTNPEHIKSEYDAIVIGAGHNGLTSAAYLAKHGLSVAVFERRHVIGGAAVTEEIIPGYKFSRASYVLSLLRPLIIKELNLKKYGLEVFLRSTAAFTPMLDNGFYGGKPPYLMLSSDPKLTYNEISKFSENDAKAYFPYEDAMSRISAAIKPILDSSPPVTSSSLFESLQSSLPLLKSMRQLGADVGSFYELFTAPISKILNRVFESEPLKATLATDGVIGAMLTPDTPGSGYVLLHHVIGECNNVQGSWGYVKGGMGSVSNAIASSACDKGAQIFVSQPVKQICVENESCIGVVLKGGQEIKSKMVLSNATPHVTFEKLIAKEKFVKHSDFLQHISKFDYTSPVTKINVAVNKLPNFLACPNKPGNEVGEQHKGTIHLNCEKMSFLNDAFDDAQKGIPSSRPMIEMCIPSSIDPTLAPPGHHVISLFTQYTPFYLNGDQKWTENDKANYASTVFSRIDDYAPGFQESIVGVDILTPSDLEEVIGLTGGNIFHGAMSLDQLFISRPSPLLPSCESPFRGLYLCGSGAHPGGGVMGSCGRLAALTALKKK</sequence>
<dbReference type="Pfam" id="PF13450">
    <property type="entry name" value="NAD_binding_8"/>
    <property type="match status" value="1"/>
</dbReference>
<keyword evidence="3" id="KW-1185">Reference proteome</keyword>
<evidence type="ECO:0008006" key="4">
    <source>
        <dbReference type="Google" id="ProtNLM"/>
    </source>
</evidence>
<comment type="caution">
    <text evidence="2">The sequence shown here is derived from an EMBL/GenBank/DDBJ whole genome shotgun (WGS) entry which is preliminary data.</text>
</comment>
<dbReference type="Gene3D" id="3.50.50.60">
    <property type="entry name" value="FAD/NAD(P)-binding domain"/>
    <property type="match status" value="2"/>
</dbReference>
<organism evidence="2 3">
    <name type="scientific">Clavelina lepadiformis</name>
    <name type="common">Light-bulb sea squirt</name>
    <name type="synonym">Ascidia lepadiformis</name>
    <dbReference type="NCBI Taxonomy" id="159417"/>
    <lineage>
        <taxon>Eukaryota</taxon>
        <taxon>Metazoa</taxon>
        <taxon>Chordata</taxon>
        <taxon>Tunicata</taxon>
        <taxon>Ascidiacea</taxon>
        <taxon>Aplousobranchia</taxon>
        <taxon>Clavelinidae</taxon>
        <taxon>Clavelina</taxon>
    </lineage>
</organism>
<accession>A0ABP0EUR8</accession>
<gene>
    <name evidence="2" type="ORF">CVLEPA_LOCUS116</name>
</gene>
<protein>
    <recommendedName>
        <fullName evidence="4">Pyridine nucleotide-disulfide oxidoreductase domain-containing protein 2</fullName>
    </recommendedName>
</protein>
<dbReference type="Proteomes" id="UP001642483">
    <property type="component" value="Unassembled WGS sequence"/>
</dbReference>
<dbReference type="EMBL" id="CAWYQH010000001">
    <property type="protein sequence ID" value="CAK8671095.1"/>
    <property type="molecule type" value="Genomic_DNA"/>
</dbReference>
<comment type="similarity">
    <text evidence="1">Belongs to the carotenoid/retinoid oxidoreductase family.</text>
</comment>
<evidence type="ECO:0000313" key="2">
    <source>
        <dbReference type="EMBL" id="CAK8671095.1"/>
    </source>
</evidence>
<dbReference type="InterPro" id="IPR036188">
    <property type="entry name" value="FAD/NAD-bd_sf"/>
</dbReference>
<dbReference type="PANTHER" id="PTHR10668:SF103">
    <property type="entry name" value="PYRIDINE NUCLEOTIDE-DISULFIDE OXIDOREDUCTASE DOMAIN-CONTAINING PROTEIN 2"/>
    <property type="match status" value="1"/>
</dbReference>
<evidence type="ECO:0000256" key="1">
    <source>
        <dbReference type="ARBA" id="ARBA00006046"/>
    </source>
</evidence>
<name>A0ABP0EUR8_CLALP</name>
<proteinExistence type="inferred from homology"/>
<evidence type="ECO:0000313" key="3">
    <source>
        <dbReference type="Proteomes" id="UP001642483"/>
    </source>
</evidence>
<reference evidence="2 3" key="1">
    <citation type="submission" date="2024-02" db="EMBL/GenBank/DDBJ databases">
        <authorList>
            <person name="Daric V."/>
            <person name="Darras S."/>
        </authorList>
    </citation>
    <scope>NUCLEOTIDE SEQUENCE [LARGE SCALE GENOMIC DNA]</scope>
</reference>